<evidence type="ECO:0000313" key="1">
    <source>
        <dbReference type="EMBL" id="MBB5342000.1"/>
    </source>
</evidence>
<gene>
    <name evidence="1" type="ORF">HDF13_004389</name>
</gene>
<name>A0ACC5P576_9BACT</name>
<dbReference type="EMBL" id="JACHEA010000003">
    <property type="protein sequence ID" value="MBB5342000.1"/>
    <property type="molecule type" value="Genomic_DNA"/>
</dbReference>
<dbReference type="Proteomes" id="UP000569005">
    <property type="component" value="Unassembled WGS sequence"/>
</dbReference>
<organism evidence="1 2">
    <name type="scientific">Tunturiibacter gelidiferens</name>
    <dbReference type="NCBI Taxonomy" id="3069689"/>
    <lineage>
        <taxon>Bacteria</taxon>
        <taxon>Pseudomonadati</taxon>
        <taxon>Acidobacteriota</taxon>
        <taxon>Terriglobia</taxon>
        <taxon>Terriglobales</taxon>
        <taxon>Acidobacteriaceae</taxon>
        <taxon>Tunturiibacter</taxon>
    </lineage>
</organism>
<evidence type="ECO:0000313" key="2">
    <source>
        <dbReference type="Proteomes" id="UP000569005"/>
    </source>
</evidence>
<proteinExistence type="predicted"/>
<comment type="caution">
    <text evidence="1">The sequence shown here is derived from an EMBL/GenBank/DDBJ whole genome shotgun (WGS) entry which is preliminary data.</text>
</comment>
<sequence>MTHKLVEPGDDARAAERLVALITRYAVRFDPVDRITFYSGIVRGLAPIRAELQTQMRADDIPKD</sequence>
<reference evidence="1" key="1">
    <citation type="submission" date="2020-08" db="EMBL/GenBank/DDBJ databases">
        <title>Genomic Encyclopedia of Type Strains, Phase IV (KMG-V): Genome sequencing to study the core and pangenomes of soil and plant-associated prokaryotes.</title>
        <authorList>
            <person name="Whitman W."/>
        </authorList>
    </citation>
    <scope>NUCLEOTIDE SEQUENCE</scope>
    <source>
        <strain evidence="1">M8UP15</strain>
    </source>
</reference>
<keyword evidence="1" id="KW-0808">Transferase</keyword>
<keyword evidence="2" id="KW-1185">Reference proteome</keyword>
<accession>A0ACC5P576</accession>
<keyword evidence="1" id="KW-0418">Kinase</keyword>
<protein>
    <submittedName>
        <fullName evidence="1">Acetate kinase</fullName>
    </submittedName>
</protein>